<dbReference type="InterPro" id="IPR055290">
    <property type="entry name" value="At3g26010-like"/>
</dbReference>
<dbReference type="EMBL" id="CP144754">
    <property type="protein sequence ID" value="WVZ95907.1"/>
    <property type="molecule type" value="Genomic_DNA"/>
</dbReference>
<dbReference type="AlphaFoldDB" id="A0AAQ3XGQ5"/>
<dbReference type="PANTHER" id="PTHR35546:SF106">
    <property type="entry name" value="DUF1618 DOMAIN-CONTAINING PROTEIN"/>
    <property type="match status" value="1"/>
</dbReference>
<organism evidence="3 4">
    <name type="scientific">Paspalum notatum var. saurae</name>
    <dbReference type="NCBI Taxonomy" id="547442"/>
    <lineage>
        <taxon>Eukaryota</taxon>
        <taxon>Viridiplantae</taxon>
        <taxon>Streptophyta</taxon>
        <taxon>Embryophyta</taxon>
        <taxon>Tracheophyta</taxon>
        <taxon>Spermatophyta</taxon>
        <taxon>Magnoliopsida</taxon>
        <taxon>Liliopsida</taxon>
        <taxon>Poales</taxon>
        <taxon>Poaceae</taxon>
        <taxon>PACMAD clade</taxon>
        <taxon>Panicoideae</taxon>
        <taxon>Andropogonodae</taxon>
        <taxon>Paspaleae</taxon>
        <taxon>Paspalinae</taxon>
        <taxon>Paspalum</taxon>
    </lineage>
</organism>
<dbReference type="InterPro" id="IPR001810">
    <property type="entry name" value="F-box_dom"/>
</dbReference>
<feature type="region of interest" description="Disordered" evidence="1">
    <location>
        <begin position="144"/>
        <end position="167"/>
    </location>
</feature>
<dbReference type="PROSITE" id="PS50181">
    <property type="entry name" value="FBOX"/>
    <property type="match status" value="1"/>
</dbReference>
<feature type="compositionally biased region" description="Polar residues" evidence="1">
    <location>
        <begin position="150"/>
        <end position="159"/>
    </location>
</feature>
<keyword evidence="4" id="KW-1185">Reference proteome</keyword>
<dbReference type="SUPFAM" id="SSF81383">
    <property type="entry name" value="F-box domain"/>
    <property type="match status" value="1"/>
</dbReference>
<protein>
    <recommendedName>
        <fullName evidence="2">F-box domain-containing protein</fullName>
    </recommendedName>
</protein>
<dbReference type="Proteomes" id="UP001341281">
    <property type="component" value="Chromosome 10"/>
</dbReference>
<dbReference type="EMBL" id="CP144754">
    <property type="protein sequence ID" value="WVZ95906.1"/>
    <property type="molecule type" value="Genomic_DNA"/>
</dbReference>
<accession>A0AAQ3XGQ5</accession>
<dbReference type="Pfam" id="PF00646">
    <property type="entry name" value="F-box"/>
    <property type="match status" value="1"/>
</dbReference>
<dbReference type="InterPro" id="IPR036047">
    <property type="entry name" value="F-box-like_dom_sf"/>
</dbReference>
<feature type="domain" description="F-box" evidence="2">
    <location>
        <begin position="171"/>
        <end position="221"/>
    </location>
</feature>
<dbReference type="Gene3D" id="1.20.1280.50">
    <property type="match status" value="1"/>
</dbReference>
<dbReference type="SMART" id="SM00256">
    <property type="entry name" value="FBOX"/>
    <property type="match status" value="1"/>
</dbReference>
<proteinExistence type="predicted"/>
<evidence type="ECO:0000256" key="1">
    <source>
        <dbReference type="SAM" id="MobiDB-lite"/>
    </source>
</evidence>
<reference evidence="3 4" key="1">
    <citation type="submission" date="2024-02" db="EMBL/GenBank/DDBJ databases">
        <title>High-quality chromosome-scale genome assembly of Pensacola bahiagrass (Paspalum notatum Flugge var. saurae).</title>
        <authorList>
            <person name="Vega J.M."/>
            <person name="Podio M."/>
            <person name="Orjuela J."/>
            <person name="Siena L.A."/>
            <person name="Pessino S.C."/>
            <person name="Combes M.C."/>
            <person name="Mariac C."/>
            <person name="Albertini E."/>
            <person name="Pupilli F."/>
            <person name="Ortiz J.P.A."/>
            <person name="Leblanc O."/>
        </authorList>
    </citation>
    <scope>NUCLEOTIDE SEQUENCE [LARGE SCALE GENOMIC DNA]</scope>
    <source>
        <strain evidence="3">R1</strain>
        <tissue evidence="3">Leaf</tissue>
    </source>
</reference>
<evidence type="ECO:0000313" key="4">
    <source>
        <dbReference type="Proteomes" id="UP001341281"/>
    </source>
</evidence>
<dbReference type="PANTHER" id="PTHR35546">
    <property type="entry name" value="F-BOX PROTEIN INTERACTION DOMAIN PROTEIN-RELATED"/>
    <property type="match status" value="1"/>
</dbReference>
<evidence type="ECO:0000259" key="2">
    <source>
        <dbReference type="PROSITE" id="PS50181"/>
    </source>
</evidence>
<sequence>MYLQRISACCRLHSPTSRRAQSLRSPPNICCARARFFPRSRHFFRASPVEAQVPRAVGAVAPSSPPTAPATPPGSAVAAAPFVSGHGTSAPSRIFRRRGPFVWPHGVGVPPGAADAGASFLSARRVQGRDLHSINGPSCIRKTDTVAPSHLSSSSTSRGMDSPKTKRSAAAAAFPSLPDDAIVDILSCVPAKSLCRFKCVSKGWRDLISDCLRCKKLPQTLEGFFYDDYEIHDGKTDDGYGKGEASGENSPRILRGNFINTLGRSVPLVNPSFSFLQVDR</sequence>
<dbReference type="CDD" id="cd22157">
    <property type="entry name" value="F-box_AtFBW1-like"/>
    <property type="match status" value="1"/>
</dbReference>
<gene>
    <name evidence="3" type="ORF">U9M48_041613</name>
</gene>
<evidence type="ECO:0000313" key="3">
    <source>
        <dbReference type="EMBL" id="WVZ95907.1"/>
    </source>
</evidence>
<name>A0AAQ3XGQ5_PASNO</name>